<feature type="transmembrane region" description="Helical" evidence="1">
    <location>
        <begin position="114"/>
        <end position="138"/>
    </location>
</feature>
<feature type="transmembrane region" description="Helical" evidence="1">
    <location>
        <begin position="219"/>
        <end position="237"/>
    </location>
</feature>
<feature type="transmembrane region" description="Helical" evidence="1">
    <location>
        <begin position="19"/>
        <end position="37"/>
    </location>
</feature>
<feature type="transmembrane region" description="Helical" evidence="1">
    <location>
        <begin position="249"/>
        <end position="270"/>
    </location>
</feature>
<accession>A0A497XAJ5</accession>
<feature type="transmembrane region" description="Helical" evidence="1">
    <location>
        <begin position="145"/>
        <end position="167"/>
    </location>
</feature>
<dbReference type="AlphaFoldDB" id="A0A497XAJ5"/>
<keyword evidence="1" id="KW-0472">Membrane</keyword>
<keyword evidence="1" id="KW-0812">Transmembrane</keyword>
<protein>
    <submittedName>
        <fullName evidence="2">Uncharacterized protein</fullName>
    </submittedName>
</protein>
<gene>
    <name evidence="2" type="ORF">DFR35_2193</name>
</gene>
<feature type="transmembrane region" description="Helical" evidence="1">
    <location>
        <begin position="315"/>
        <end position="340"/>
    </location>
</feature>
<feature type="transmembrane region" description="Helical" evidence="1">
    <location>
        <begin position="187"/>
        <end position="207"/>
    </location>
</feature>
<comment type="caution">
    <text evidence="2">The sequence shown here is derived from an EMBL/GenBank/DDBJ whole genome shotgun (WGS) entry which is preliminary data.</text>
</comment>
<reference evidence="2 3" key="1">
    <citation type="submission" date="2018-10" db="EMBL/GenBank/DDBJ databases">
        <title>Genomic Encyclopedia of Type Strains, Phase IV (KMG-IV): sequencing the most valuable type-strain genomes for metagenomic binning, comparative biology and taxonomic classification.</title>
        <authorList>
            <person name="Goeker M."/>
        </authorList>
    </citation>
    <scope>NUCLEOTIDE SEQUENCE [LARGE SCALE GENOMIC DNA]</scope>
    <source>
        <strain evidence="2 3">DSM 26916</strain>
    </source>
</reference>
<organism evidence="2 3">
    <name type="scientific">Sulfurisoma sediminicola</name>
    <dbReference type="NCBI Taxonomy" id="1381557"/>
    <lineage>
        <taxon>Bacteria</taxon>
        <taxon>Pseudomonadati</taxon>
        <taxon>Pseudomonadota</taxon>
        <taxon>Betaproteobacteria</taxon>
        <taxon>Nitrosomonadales</taxon>
        <taxon>Sterolibacteriaceae</taxon>
        <taxon>Sulfurisoma</taxon>
    </lineage>
</organism>
<dbReference type="Proteomes" id="UP000268908">
    <property type="component" value="Unassembled WGS sequence"/>
</dbReference>
<evidence type="ECO:0000313" key="3">
    <source>
        <dbReference type="Proteomes" id="UP000268908"/>
    </source>
</evidence>
<feature type="transmembrane region" description="Helical" evidence="1">
    <location>
        <begin position="86"/>
        <end position="108"/>
    </location>
</feature>
<proteinExistence type="predicted"/>
<name>A0A497XAJ5_9PROT</name>
<keyword evidence="1" id="KW-1133">Transmembrane helix</keyword>
<feature type="transmembrane region" description="Helical" evidence="1">
    <location>
        <begin position="370"/>
        <end position="390"/>
    </location>
</feature>
<dbReference type="EMBL" id="RCCI01000006">
    <property type="protein sequence ID" value="RLJ63565.1"/>
    <property type="molecule type" value="Genomic_DNA"/>
</dbReference>
<feature type="transmembrane region" description="Helical" evidence="1">
    <location>
        <begin position="282"/>
        <end position="303"/>
    </location>
</feature>
<sequence>MHPNLSFEQAPPIWVPYRFFLTAPLFGIATGLLLAWSGPEALASRWTPAALALTHLMVAGFMLQAMCGALLQFIPVAAGGNIWRPTLVAGVVHPMLAVGAALLAGGFLAGPGPWFAVGAGLIVTALSIYVVVVGIALFRAPARGATILALRVAIAALVVTYVLGFTLAQGLRGVGGIPLLEFTHVHAAWGLGGWALLLLSGVSYYVVPMFQLTPAYPAWLGRLLPWTLLTALLLWATQLTGEARAWHSWVLLAGLLAAGLFALVTLRLQAQRRRRVPDVTLTFFRIGMASLLVIVLAIALITVPPAPTFLPVREWAVPIGILTFVGLFVSVITGMLYKIVPFLNWLHLQRLGGLTVFPPNMRDMIRERAMVWQMRLHLAALAALLGAATWPPLTAIAGLLFAASCAWLEWNLLGGVRVYRTFRDRIRAVDACHAP</sequence>
<dbReference type="RefSeq" id="WP_121242382.1">
    <property type="nucleotide sequence ID" value="NZ_BHVV01000003.1"/>
</dbReference>
<feature type="transmembrane region" description="Helical" evidence="1">
    <location>
        <begin position="396"/>
        <end position="419"/>
    </location>
</feature>
<feature type="transmembrane region" description="Helical" evidence="1">
    <location>
        <begin position="49"/>
        <end position="74"/>
    </location>
</feature>
<keyword evidence="3" id="KW-1185">Reference proteome</keyword>
<evidence type="ECO:0000256" key="1">
    <source>
        <dbReference type="SAM" id="Phobius"/>
    </source>
</evidence>
<dbReference type="OrthoDB" id="5295665at2"/>
<evidence type="ECO:0000313" key="2">
    <source>
        <dbReference type="EMBL" id="RLJ63565.1"/>
    </source>
</evidence>